<feature type="transmembrane region" description="Helical" evidence="1">
    <location>
        <begin position="159"/>
        <end position="181"/>
    </location>
</feature>
<keyword evidence="1" id="KW-0472">Membrane</keyword>
<feature type="transmembrane region" description="Helical" evidence="1">
    <location>
        <begin position="72"/>
        <end position="98"/>
    </location>
</feature>
<dbReference type="InterPro" id="IPR021683">
    <property type="entry name" value="DUF3267"/>
</dbReference>
<sequence>MQSPLRDELQARGYTELAAFRISELLVPVKDGMRRGSLFYWLLMAASVLGGIGIVAAYILSREAGELSRGGFLGRLTLGIAAVFLLIPIHELIHGLLFRLFGARDVRYGVVWKKLMFYAVAHNFAVNYRQFLVVALGPFVILSAAMGVAAWLAPPDWRAFFTGMYVFHTICCMGDFGLCGYMHRFRKQQPLTFDDADARISYFYVTLP</sequence>
<evidence type="ECO:0000313" key="3">
    <source>
        <dbReference type="Proteomes" id="UP001449657"/>
    </source>
</evidence>
<dbReference type="RefSeq" id="WP_341841517.1">
    <property type="nucleotide sequence ID" value="NZ_CP149792.1"/>
</dbReference>
<name>A0ABZ2Z5K8_9BACT</name>
<dbReference type="Proteomes" id="UP001449657">
    <property type="component" value="Chromosome"/>
</dbReference>
<feature type="transmembrane region" description="Helical" evidence="1">
    <location>
        <begin position="131"/>
        <end position="153"/>
    </location>
</feature>
<organism evidence="2 3">
    <name type="scientific">Chitinophaga caseinilytica</name>
    <dbReference type="NCBI Taxonomy" id="2267521"/>
    <lineage>
        <taxon>Bacteria</taxon>
        <taxon>Pseudomonadati</taxon>
        <taxon>Bacteroidota</taxon>
        <taxon>Chitinophagia</taxon>
        <taxon>Chitinophagales</taxon>
        <taxon>Chitinophagaceae</taxon>
        <taxon>Chitinophaga</taxon>
    </lineage>
</organism>
<gene>
    <name evidence="2" type="ORF">WJU22_01375</name>
</gene>
<protein>
    <submittedName>
        <fullName evidence="2">DUF3267 domain-containing protein</fullName>
    </submittedName>
</protein>
<evidence type="ECO:0000256" key="1">
    <source>
        <dbReference type="SAM" id="Phobius"/>
    </source>
</evidence>
<proteinExistence type="predicted"/>
<evidence type="ECO:0000313" key="2">
    <source>
        <dbReference type="EMBL" id="WZN46835.1"/>
    </source>
</evidence>
<dbReference type="EMBL" id="CP150096">
    <property type="protein sequence ID" value="WZN46835.1"/>
    <property type="molecule type" value="Genomic_DNA"/>
</dbReference>
<keyword evidence="1" id="KW-1133">Transmembrane helix</keyword>
<reference evidence="2 3" key="1">
    <citation type="submission" date="2024-03" db="EMBL/GenBank/DDBJ databases">
        <title>Chitinophaga caseinilytica sp. nov., a casein hydrolysing bacterium isolated from forest soil.</title>
        <authorList>
            <person name="Lee D.S."/>
            <person name="Han D.M."/>
            <person name="Baek J.H."/>
            <person name="Choi D.G."/>
            <person name="Jeon J.H."/>
            <person name="Jeon C.O."/>
        </authorList>
    </citation>
    <scope>NUCLEOTIDE SEQUENCE [LARGE SCALE GENOMIC DNA]</scope>
    <source>
        <strain evidence="2 3">KACC 19118</strain>
    </source>
</reference>
<keyword evidence="3" id="KW-1185">Reference proteome</keyword>
<keyword evidence="1" id="KW-0812">Transmembrane</keyword>
<dbReference type="Pfam" id="PF11667">
    <property type="entry name" value="DUF3267"/>
    <property type="match status" value="1"/>
</dbReference>
<feature type="transmembrane region" description="Helical" evidence="1">
    <location>
        <begin position="38"/>
        <end position="60"/>
    </location>
</feature>
<accession>A0ABZ2Z5K8</accession>